<reference evidence="4 5" key="1">
    <citation type="submission" date="2019-05" db="EMBL/GenBank/DDBJ databases">
        <title>Emergence of the Ug99 lineage of the wheat stem rust pathogen through somatic hybridization.</title>
        <authorList>
            <person name="Li F."/>
            <person name="Upadhyaya N.M."/>
            <person name="Sperschneider J."/>
            <person name="Matny O."/>
            <person name="Nguyen-Phuc H."/>
            <person name="Mago R."/>
            <person name="Raley C."/>
            <person name="Miller M.E."/>
            <person name="Silverstein K.A.T."/>
            <person name="Henningsen E."/>
            <person name="Hirsch C.D."/>
            <person name="Visser B."/>
            <person name="Pretorius Z.A."/>
            <person name="Steffenson B.J."/>
            <person name="Schwessinger B."/>
            <person name="Dodds P.N."/>
            <person name="Figueroa M."/>
        </authorList>
    </citation>
    <scope>NUCLEOTIDE SEQUENCE [LARGE SCALE GENOMIC DNA]</scope>
    <source>
        <strain evidence="3">21-0</strain>
        <strain evidence="2 5">Ug99</strain>
    </source>
</reference>
<comment type="caution">
    <text evidence="2">The sequence shown here is derived from an EMBL/GenBank/DDBJ whole genome shotgun (WGS) entry which is preliminary data.</text>
</comment>
<gene>
    <name evidence="3" type="ORF">PGT21_003889</name>
    <name evidence="2" type="ORF">PGTUg99_030053</name>
</gene>
<dbReference type="AlphaFoldDB" id="A0A5B0NG17"/>
<evidence type="ECO:0000313" key="3">
    <source>
        <dbReference type="EMBL" id="KAA1112625.1"/>
    </source>
</evidence>
<evidence type="ECO:0000256" key="1">
    <source>
        <dbReference type="SAM" id="SignalP"/>
    </source>
</evidence>
<dbReference type="Proteomes" id="UP000324748">
    <property type="component" value="Unassembled WGS sequence"/>
</dbReference>
<dbReference type="OrthoDB" id="10309126at2759"/>
<dbReference type="Proteomes" id="UP000325313">
    <property type="component" value="Unassembled WGS sequence"/>
</dbReference>
<dbReference type="EMBL" id="VSWC01000015">
    <property type="protein sequence ID" value="KAA1112625.1"/>
    <property type="molecule type" value="Genomic_DNA"/>
</dbReference>
<keyword evidence="1" id="KW-0732">Signal</keyword>
<sequence>MLFGNYLPTLLALFALASIASVSANLPCSSGASPCRLNGGACQCCNGALGEHGPAC</sequence>
<evidence type="ECO:0000313" key="5">
    <source>
        <dbReference type="Proteomes" id="UP000325313"/>
    </source>
</evidence>
<feature type="signal peptide" evidence="1">
    <location>
        <begin position="1"/>
        <end position="24"/>
    </location>
</feature>
<feature type="chain" id="PRO_5036137446" evidence="1">
    <location>
        <begin position="25"/>
        <end position="56"/>
    </location>
</feature>
<evidence type="ECO:0000313" key="2">
    <source>
        <dbReference type="EMBL" id="KAA1088261.1"/>
    </source>
</evidence>
<keyword evidence="4" id="KW-1185">Reference proteome</keyword>
<dbReference type="EMBL" id="VDEP01000407">
    <property type="protein sequence ID" value="KAA1088261.1"/>
    <property type="molecule type" value="Genomic_DNA"/>
</dbReference>
<name>A0A5B0NG17_PUCGR</name>
<proteinExistence type="predicted"/>
<evidence type="ECO:0000313" key="4">
    <source>
        <dbReference type="Proteomes" id="UP000324748"/>
    </source>
</evidence>
<protein>
    <submittedName>
        <fullName evidence="2">Uncharacterized protein</fullName>
    </submittedName>
</protein>
<organism evidence="2 5">
    <name type="scientific">Puccinia graminis f. sp. tritici</name>
    <dbReference type="NCBI Taxonomy" id="56615"/>
    <lineage>
        <taxon>Eukaryota</taxon>
        <taxon>Fungi</taxon>
        <taxon>Dikarya</taxon>
        <taxon>Basidiomycota</taxon>
        <taxon>Pucciniomycotina</taxon>
        <taxon>Pucciniomycetes</taxon>
        <taxon>Pucciniales</taxon>
        <taxon>Pucciniaceae</taxon>
        <taxon>Puccinia</taxon>
    </lineage>
</organism>
<accession>A0A5B0NG17</accession>